<dbReference type="Proteomes" id="UP001179121">
    <property type="component" value="Chromosome"/>
</dbReference>
<accession>A0AA86N3U1</accession>
<keyword evidence="2" id="KW-1185">Reference proteome</keyword>
<evidence type="ECO:0000313" key="2">
    <source>
        <dbReference type="Proteomes" id="UP001179121"/>
    </source>
</evidence>
<evidence type="ECO:0000313" key="1">
    <source>
        <dbReference type="EMBL" id="CAI4034134.1"/>
    </source>
</evidence>
<dbReference type="EMBL" id="OX365700">
    <property type="protein sequence ID" value="CAI4034134.1"/>
    <property type="molecule type" value="Genomic_DNA"/>
</dbReference>
<name>A0AA86N3U1_9BACT</name>
<dbReference type="KEGG" id="nti:DNFV4_04578"/>
<sequence length="308" mass="33299">MSRLTTYPLQRRHSKVRIADFAKPWKTGGRFYQFLEWLPDILAVKTLRSVAQAIVRAHRRRRPVILGMGAHPIKVGLSPLVIDLMNRGIITAMALNGAGIIHDFEIALLGQTSEDVEAEIDSGRFGMAEETGRLLNEAIALGAGNGLGLGEAVGAYIDSRKRVFPHRSLSVLATATRLGIPVTVHVAIGTDIIHMHPSADGAAIGACSLVDFRKLAAVVAGMEGGVYLNLGSAVILPEVFLKAVTLGRNLGHSLTNITTVNMDFIPHYRPLTNVVKRPTQKGGTGYSLIGHHEIMFPLLMASVLEQLR</sequence>
<proteinExistence type="predicted"/>
<reference evidence="1" key="1">
    <citation type="submission" date="2022-10" db="EMBL/GenBank/DDBJ databases">
        <authorList>
            <person name="Koch H."/>
        </authorList>
    </citation>
    <scope>NUCLEOTIDE SEQUENCE</scope>
    <source>
        <strain evidence="1">DNF</strain>
    </source>
</reference>
<protein>
    <submittedName>
        <fullName evidence="1">Uncharacterized protein</fullName>
    </submittedName>
</protein>
<organism evidence="1 2">
    <name type="scientific">Nitrospira tepida</name>
    <dbReference type="NCBI Taxonomy" id="2973512"/>
    <lineage>
        <taxon>Bacteria</taxon>
        <taxon>Pseudomonadati</taxon>
        <taxon>Nitrospirota</taxon>
        <taxon>Nitrospiria</taxon>
        <taxon>Nitrospirales</taxon>
        <taxon>Nitrospiraceae</taxon>
        <taxon>Nitrospira</taxon>
    </lineage>
</organism>
<dbReference type="AlphaFoldDB" id="A0AA86N3U1"/>
<gene>
    <name evidence="1" type="ORF">DNFV4_04578</name>
</gene>